<comment type="subcellular location">
    <subcellularLocation>
        <location evidence="1">Membrane</location>
        <topology evidence="1">Multi-pass membrane protein</topology>
    </subcellularLocation>
</comment>
<evidence type="ECO:0000313" key="7">
    <source>
        <dbReference type="Proteomes" id="UP000240987"/>
    </source>
</evidence>
<feature type="transmembrane region" description="Helical" evidence="5">
    <location>
        <begin position="193"/>
        <end position="215"/>
    </location>
</feature>
<reference evidence="6 7" key="1">
    <citation type="submission" date="2018-01" db="EMBL/GenBank/DDBJ databases">
        <title>Whole genome sequencing of Histamine producing bacteria.</title>
        <authorList>
            <person name="Butler K."/>
        </authorList>
    </citation>
    <scope>NUCLEOTIDE SEQUENCE [LARGE SCALE GENOMIC DNA]</scope>
    <source>
        <strain evidence="6 7">JCM 12947</strain>
    </source>
</reference>
<keyword evidence="7" id="KW-1185">Reference proteome</keyword>
<feature type="transmembrane region" description="Helical" evidence="5">
    <location>
        <begin position="268"/>
        <end position="287"/>
    </location>
</feature>
<proteinExistence type="predicted"/>
<dbReference type="GO" id="GO:0022857">
    <property type="term" value="F:transmembrane transporter activity"/>
    <property type="evidence" value="ECO:0007669"/>
    <property type="project" value="InterPro"/>
</dbReference>
<dbReference type="OrthoDB" id="6247488at2"/>
<evidence type="ECO:0000256" key="1">
    <source>
        <dbReference type="ARBA" id="ARBA00004141"/>
    </source>
</evidence>
<name>A0A2T3J967_9GAMM</name>
<keyword evidence="4 5" id="KW-0472">Membrane</keyword>
<feature type="transmembrane region" description="Helical" evidence="5">
    <location>
        <begin position="337"/>
        <end position="355"/>
    </location>
</feature>
<dbReference type="InterPro" id="IPR036259">
    <property type="entry name" value="MFS_trans_sf"/>
</dbReference>
<dbReference type="GO" id="GO:0005886">
    <property type="term" value="C:plasma membrane"/>
    <property type="evidence" value="ECO:0007669"/>
    <property type="project" value="TreeGrafter"/>
</dbReference>
<comment type="caution">
    <text evidence="6">The sequence shown here is derived from an EMBL/GenBank/DDBJ whole genome shotgun (WGS) entry which is preliminary data.</text>
</comment>
<feature type="transmembrane region" description="Helical" evidence="5">
    <location>
        <begin position="74"/>
        <end position="93"/>
    </location>
</feature>
<dbReference type="SUPFAM" id="SSF103473">
    <property type="entry name" value="MFS general substrate transporter"/>
    <property type="match status" value="1"/>
</dbReference>
<feature type="transmembrane region" description="Helical" evidence="5">
    <location>
        <begin position="484"/>
        <end position="502"/>
    </location>
</feature>
<evidence type="ECO:0000313" key="6">
    <source>
        <dbReference type="EMBL" id="PSU45347.1"/>
    </source>
</evidence>
<dbReference type="Gene3D" id="1.20.1250.20">
    <property type="entry name" value="MFS general substrate transporter like domains"/>
    <property type="match status" value="1"/>
</dbReference>
<feature type="transmembrane region" description="Helical" evidence="5">
    <location>
        <begin position="99"/>
        <end position="121"/>
    </location>
</feature>
<dbReference type="PANTHER" id="PTHR23501">
    <property type="entry name" value="MAJOR FACILITATOR SUPERFAMILY"/>
    <property type="match status" value="1"/>
</dbReference>
<dbReference type="EMBL" id="PYMJ01000032">
    <property type="protein sequence ID" value="PSU45347.1"/>
    <property type="molecule type" value="Genomic_DNA"/>
</dbReference>
<evidence type="ECO:0000256" key="2">
    <source>
        <dbReference type="ARBA" id="ARBA00022692"/>
    </source>
</evidence>
<feature type="transmembrane region" description="Helical" evidence="5">
    <location>
        <begin position="47"/>
        <end position="67"/>
    </location>
</feature>
<keyword evidence="3 5" id="KW-1133">Transmembrane helix</keyword>
<dbReference type="InterPro" id="IPR011701">
    <property type="entry name" value="MFS"/>
</dbReference>
<feature type="transmembrane region" description="Helical" evidence="5">
    <location>
        <begin position="361"/>
        <end position="384"/>
    </location>
</feature>
<feature type="transmembrane region" description="Helical" evidence="5">
    <location>
        <begin position="160"/>
        <end position="181"/>
    </location>
</feature>
<sequence>MKIQPFAILALALLALFPQGITAEIYTTGAAEMAGTLGLSADEASWFKTLNMFGQLTAFPLAAWLSYRIGYRALFRLGAGIGLICALISSLWMSSAPQMIAWFGHGVSASFLLLFAHAIVLRNLGYRAIAFVEGVMLLSVVLIPLSIYPYFLSHLAENNLWHWSFAVQVIPFIGMLYWARFGHWPCPDERQKIRFNFLQAVLLSGFICGVTYLLLRGERFNWFRDPEIVELTLLTLVIGAAAIIAMRRRWGKGEYLRFKALASPHGKVGMLDAAVAGFVIMGTTILVSTYVTQVMHYSHEHLGELEMIGFAGMIGGLIIALIATCNPKRNPENVIPAGVSIMLLACALLAGSNAHSGVSDLWPALLLKGLAVGILNITLTVHILRSFPKHQVAEGITWFYLFRNFGSLLAITEFSRLMYIETVGSVSKLAENYNASSETFVLHQQMTADLLRQGMINPSSEQIALLLSEQLKTQAMSVAGVNNFQWIIFSIILLVPIMVIAMKWANNQPHHQDNESEVH</sequence>
<accession>A0A2T3J967</accession>
<dbReference type="Proteomes" id="UP000240987">
    <property type="component" value="Unassembled WGS sequence"/>
</dbReference>
<evidence type="ECO:0000256" key="5">
    <source>
        <dbReference type="SAM" id="Phobius"/>
    </source>
</evidence>
<keyword evidence="2 5" id="KW-0812">Transmembrane</keyword>
<gene>
    <name evidence="6" type="ORF">C9J12_23200</name>
</gene>
<evidence type="ECO:0000256" key="3">
    <source>
        <dbReference type="ARBA" id="ARBA00022989"/>
    </source>
</evidence>
<feature type="transmembrane region" description="Helical" evidence="5">
    <location>
        <begin position="307"/>
        <end position="325"/>
    </location>
</feature>
<protein>
    <submittedName>
        <fullName evidence="6">MFS transporter</fullName>
    </submittedName>
</protein>
<feature type="transmembrane region" description="Helical" evidence="5">
    <location>
        <begin position="227"/>
        <end position="247"/>
    </location>
</feature>
<feature type="transmembrane region" description="Helical" evidence="5">
    <location>
        <begin position="128"/>
        <end position="148"/>
    </location>
</feature>
<evidence type="ECO:0000256" key="4">
    <source>
        <dbReference type="ARBA" id="ARBA00023136"/>
    </source>
</evidence>
<dbReference type="AlphaFoldDB" id="A0A2T3J967"/>
<organism evidence="6 7">
    <name type="scientific">Photobacterium frigidiphilum</name>
    <dbReference type="NCBI Taxonomy" id="264736"/>
    <lineage>
        <taxon>Bacteria</taxon>
        <taxon>Pseudomonadati</taxon>
        <taxon>Pseudomonadota</taxon>
        <taxon>Gammaproteobacteria</taxon>
        <taxon>Vibrionales</taxon>
        <taxon>Vibrionaceae</taxon>
        <taxon>Photobacterium</taxon>
    </lineage>
</organism>
<dbReference type="Pfam" id="PF07690">
    <property type="entry name" value="MFS_1"/>
    <property type="match status" value="1"/>
</dbReference>